<dbReference type="GO" id="GO:0003676">
    <property type="term" value="F:nucleic acid binding"/>
    <property type="evidence" value="ECO:0007669"/>
    <property type="project" value="InterPro"/>
</dbReference>
<keyword evidence="2" id="KW-0547">Nucleotide-binding</keyword>
<dbReference type="Gene3D" id="3.40.50.300">
    <property type="entry name" value="P-loop containing nucleotide triphosphate hydrolases"/>
    <property type="match status" value="2"/>
</dbReference>
<dbReference type="Pfam" id="PF14493">
    <property type="entry name" value="HTH_40"/>
    <property type="match status" value="1"/>
</dbReference>
<dbReference type="Pfam" id="PF00570">
    <property type="entry name" value="HRDC"/>
    <property type="match status" value="1"/>
</dbReference>
<protein>
    <submittedName>
        <fullName evidence="2">DNA repair and recombination protein, putative helicase</fullName>
    </submittedName>
</protein>
<dbReference type="PANTHER" id="PTHR47642">
    <property type="entry name" value="ATP-DEPENDENT DNA HELICASE"/>
    <property type="match status" value="1"/>
</dbReference>
<dbReference type="InterPro" id="IPR029491">
    <property type="entry name" value="Helicase_HTH"/>
</dbReference>
<proteinExistence type="predicted"/>
<dbReference type="GO" id="GO:0000166">
    <property type="term" value="F:nucleotide binding"/>
    <property type="evidence" value="ECO:0007669"/>
    <property type="project" value="InterPro"/>
</dbReference>
<dbReference type="Pfam" id="PF05970">
    <property type="entry name" value="PIF1"/>
    <property type="match status" value="1"/>
</dbReference>
<keyword evidence="2" id="KW-0067">ATP-binding</keyword>
<dbReference type="FunFam" id="3.40.50.300:FF:001498">
    <property type="entry name" value="ATP-dependent DNA helicase"/>
    <property type="match status" value="1"/>
</dbReference>
<dbReference type="Gene3D" id="1.10.150.80">
    <property type="entry name" value="HRDC domain"/>
    <property type="match status" value="1"/>
</dbReference>
<accession>A0A3B0X745</accession>
<dbReference type="SUPFAM" id="SSF47819">
    <property type="entry name" value="HRDC-like"/>
    <property type="match status" value="1"/>
</dbReference>
<evidence type="ECO:0000259" key="1">
    <source>
        <dbReference type="PROSITE" id="PS50967"/>
    </source>
</evidence>
<dbReference type="InterPro" id="IPR003593">
    <property type="entry name" value="AAA+_ATPase"/>
</dbReference>
<dbReference type="InterPro" id="IPR044876">
    <property type="entry name" value="HRDC_dom_sf"/>
</dbReference>
<dbReference type="Gene3D" id="2.30.30.940">
    <property type="match status" value="1"/>
</dbReference>
<dbReference type="InterPro" id="IPR027417">
    <property type="entry name" value="P-loop_NTPase"/>
</dbReference>
<dbReference type="InterPro" id="IPR010285">
    <property type="entry name" value="DNA_helicase_pif1-like_DEAD"/>
</dbReference>
<dbReference type="GO" id="GO:0006281">
    <property type="term" value="P:DNA repair"/>
    <property type="evidence" value="ECO:0007669"/>
    <property type="project" value="InterPro"/>
</dbReference>
<dbReference type="CDD" id="cd18809">
    <property type="entry name" value="SF1_C_RecD"/>
    <property type="match status" value="1"/>
</dbReference>
<feature type="domain" description="HRDC" evidence="1">
    <location>
        <begin position="623"/>
        <end position="703"/>
    </location>
</feature>
<dbReference type="SMART" id="SM00382">
    <property type="entry name" value="AAA"/>
    <property type="match status" value="1"/>
</dbReference>
<evidence type="ECO:0000313" key="2">
    <source>
        <dbReference type="EMBL" id="VAW63561.1"/>
    </source>
</evidence>
<keyword evidence="2" id="KW-0347">Helicase</keyword>
<dbReference type="EMBL" id="UOFI01000041">
    <property type="protein sequence ID" value="VAW63561.1"/>
    <property type="molecule type" value="Genomic_DNA"/>
</dbReference>
<dbReference type="PROSITE" id="PS50967">
    <property type="entry name" value="HRDC"/>
    <property type="match status" value="1"/>
</dbReference>
<dbReference type="SUPFAM" id="SSF52540">
    <property type="entry name" value="P-loop containing nucleoside triphosphate hydrolases"/>
    <property type="match status" value="2"/>
</dbReference>
<gene>
    <name evidence="2" type="ORF">MNBD_GAMMA09-866</name>
</gene>
<dbReference type="InterPro" id="IPR010997">
    <property type="entry name" value="HRDC-like_sf"/>
</dbReference>
<keyword evidence="2" id="KW-0378">Hydrolase</keyword>
<sequence>MDITNPELQLANNFIKYTDNHIYLTGKAGTGKTTFLHKLKEISPKRMVITAPTGVAAINAGGVTLHSFFQMPFGPFLPGSEAQQQAQLRKFNKDKINIIKSLDLLVIDEISMVRADLLDGVDAVLRRYRHHDRPFGGVQLLMIGDLHQLSPVIKDEEWELLSPYYENGYFFSSNALKQAQFISIELKHIYRQSDEHFIALLNRVRDNELDQQSLAELNSRHIPEFQANDSNNYITLTTHNRFADEINEKHLNSLDSKSFVYQATVDGDFQERNFPTAQKLILKEGAQVMFVRNDSSVDKLYFNGKIGKIVKIDRQSITVQCPEDLSDIIVERATWENIKYALNEETKEISEEIIGSFYQFPLRLAWAITIHKSQGLTFEHAIIDANAAFSHGQVYVALSRCKTFEGMVLSTPITQRAVKTDSKVAQFTQYVSEHLPSPEQLDFARISYQQKLLLECFDFASLDHALSKLIRLLRQNLNVIQFSGLEVAEEIHRETADEVIIVSEKFKRQMRSLFTDDSVPEENEKLQDRVKKASTYFPEKLHSGVIAWINDFSFNTDNKEASKKLRKNINSLSHILTTKTAGLKSCGQGFSINTYLDALVDAEIEFNSQISAKKSKSDYSHVNVEHAELLQSLSAWRARQAEEESVDRYRIIHQSVLTSVANILPDTPSALLKIKGIGEHTVKKYGDPLSKIVSQYCQKYKIEPQQFPPLEEKIEKPEKTDTKKISYELYCQGLTIKEIAKQRGFVVATIEGHLAYYIGLGELDIHEFLSGEKIDKIQKALSDTGGESMGQVKELLGDGFSYGDIQMVLEYQKGD</sequence>
<name>A0A3B0X745_9ZZZZ</name>
<reference evidence="2" key="1">
    <citation type="submission" date="2018-06" db="EMBL/GenBank/DDBJ databases">
        <authorList>
            <person name="Zhirakovskaya E."/>
        </authorList>
    </citation>
    <scope>NUCLEOTIDE SEQUENCE</scope>
</reference>
<dbReference type="InterPro" id="IPR051055">
    <property type="entry name" value="PIF1_helicase"/>
</dbReference>
<dbReference type="AlphaFoldDB" id="A0A3B0X745"/>
<organism evidence="2">
    <name type="scientific">hydrothermal vent metagenome</name>
    <dbReference type="NCBI Taxonomy" id="652676"/>
    <lineage>
        <taxon>unclassified sequences</taxon>
        <taxon>metagenomes</taxon>
        <taxon>ecological metagenomes</taxon>
    </lineage>
</organism>
<dbReference type="SMART" id="SM00341">
    <property type="entry name" value="HRDC"/>
    <property type="match status" value="1"/>
</dbReference>
<dbReference type="InterPro" id="IPR002121">
    <property type="entry name" value="HRDC_dom"/>
</dbReference>
<dbReference type="GO" id="GO:0000723">
    <property type="term" value="P:telomere maintenance"/>
    <property type="evidence" value="ECO:0007669"/>
    <property type="project" value="InterPro"/>
</dbReference>
<dbReference type="GO" id="GO:0003678">
    <property type="term" value="F:DNA helicase activity"/>
    <property type="evidence" value="ECO:0007669"/>
    <property type="project" value="InterPro"/>
</dbReference>